<dbReference type="NCBIfam" id="TIGR00254">
    <property type="entry name" value="GGDEF"/>
    <property type="match status" value="1"/>
</dbReference>
<keyword evidence="6" id="KW-1185">Reference proteome</keyword>
<dbReference type="CDD" id="cd01007">
    <property type="entry name" value="PBP2_BvgS_HisK_like"/>
    <property type="match status" value="1"/>
</dbReference>
<dbReference type="GO" id="GO:0016301">
    <property type="term" value="F:kinase activity"/>
    <property type="evidence" value="ECO:0007669"/>
    <property type="project" value="UniProtKB-KW"/>
</dbReference>
<dbReference type="AlphaFoldDB" id="A0A917NB90"/>
<dbReference type="Gene3D" id="3.30.70.270">
    <property type="match status" value="1"/>
</dbReference>
<comment type="similarity">
    <text evidence="1">Belongs to the bacterial solute-binding protein 3 family.</text>
</comment>
<keyword evidence="5" id="KW-0808">Transferase</keyword>
<dbReference type="EMBL" id="BMPZ01000006">
    <property type="protein sequence ID" value="GGI84994.1"/>
    <property type="molecule type" value="Genomic_DNA"/>
</dbReference>
<dbReference type="CDD" id="cd01949">
    <property type="entry name" value="GGDEF"/>
    <property type="match status" value="1"/>
</dbReference>
<feature type="transmembrane region" description="Helical" evidence="3">
    <location>
        <begin position="732"/>
        <end position="753"/>
    </location>
</feature>
<comment type="caution">
    <text evidence="5">The sequence shown here is derived from an EMBL/GenBank/DDBJ whole genome shotgun (WGS) entry which is preliminary data.</text>
</comment>
<reference evidence="5" key="2">
    <citation type="submission" date="2020-09" db="EMBL/GenBank/DDBJ databases">
        <authorList>
            <person name="Sun Q."/>
            <person name="Ohkuma M."/>
        </authorList>
    </citation>
    <scope>NUCLEOTIDE SEQUENCE</scope>
    <source>
        <strain evidence="5">JCM 30804</strain>
    </source>
</reference>
<evidence type="ECO:0000313" key="5">
    <source>
        <dbReference type="EMBL" id="GGI84994.1"/>
    </source>
</evidence>
<evidence type="ECO:0000256" key="2">
    <source>
        <dbReference type="ARBA" id="ARBA00022729"/>
    </source>
</evidence>
<keyword evidence="5" id="KW-0418">Kinase</keyword>
<dbReference type="Proteomes" id="UP000613743">
    <property type="component" value="Unassembled WGS sequence"/>
</dbReference>
<dbReference type="InterPro" id="IPR001638">
    <property type="entry name" value="Solute-binding_3/MltF_N"/>
</dbReference>
<feature type="domain" description="GGDEF" evidence="4">
    <location>
        <begin position="801"/>
        <end position="933"/>
    </location>
</feature>
<dbReference type="SUPFAM" id="SSF55073">
    <property type="entry name" value="Nucleotide cyclase"/>
    <property type="match status" value="1"/>
</dbReference>
<sequence length="933" mass="105103">MKVTNGLVGILIGFCLWATTSLVQVHAAPEPIIIVLGEDSYPFQYLNEHGEPAGLMVDLWREWSRQVHKPVVFVARHWRDSLVQLQEGRAQIHMGMAKTKPRLKHFEFAESISEVNTHLYLHHELGKKTSVHELVPYHIGVVSGSSHEAILIKEEPKLSFKYYETREALFDAIVRDEIKIFAGMEGYIRSQERQKMLSKLFPATNRIQITRTLFYPAVRKGDKETLALVNKGFAEIGEDFVEHVERRWLGYKSENAGISISMQLGVEPYIDMGRDGVPHGLFVDFWKLWSEKTGISISFIPGSMDGSLQNVKTGFADVHIGYPESEQLKSGLVRAWHIYTIRSRLFTYGQQMSSLDDLEGKRIGVFPTSPYITKLKKALPKSQIRFYDSMEAMTRGAKNGDIAAFVAAGAWTQSYLLEHQAWGDFFQFDSLEFPTEIYALTRNVELGLVNRIRSGFNLITYPELAKIEQKWMLNINDHNFTNEEQQLILSQHQKQLLSEVKTLKLGYLANSSPMEFTDSKNQFAGINADLVALIEKELGIRIESKPFLQWNQLVEALRKGDIDLASGLNKVPFLESHVKFSEPYWASPWAVASKREHLSVYSLEQLLDKKLAVVEGSQVLSGLMAYAPGLKIVLVPHSAAGLDAINRGHADFFIGNMMSLQQAFAVRHYEQLGISILTDFSSRKSHFVTSLKHQGLLPLINLALIHISKTQKQQITAKWLDVQLLKNQQGQYGMLLLFIVSILILGLSFALFFKRGVGVSFLPLSSSLAHAESMDISHQANKVLLDDRIQQSALIAQRSQTQFAVMFVELDNLSSMKANSKAKFAPKVIQELTTIMQQSIRKSDTLARYSSTEFVIILNNMHHKDAANQVAENLVKLISVPLNIANRPLVIRPCIGIAVFPSDTDNPNELLECAKSLSQQVKSEAGMGYQVSQ</sequence>
<evidence type="ECO:0000313" key="6">
    <source>
        <dbReference type="Proteomes" id="UP000613743"/>
    </source>
</evidence>
<keyword evidence="2" id="KW-0732">Signal</keyword>
<proteinExistence type="inferred from homology"/>
<evidence type="ECO:0000256" key="3">
    <source>
        <dbReference type="SAM" id="Phobius"/>
    </source>
</evidence>
<evidence type="ECO:0000259" key="4">
    <source>
        <dbReference type="PROSITE" id="PS50887"/>
    </source>
</evidence>
<dbReference type="SMART" id="SM00062">
    <property type="entry name" value="PBPb"/>
    <property type="match status" value="2"/>
</dbReference>
<dbReference type="SUPFAM" id="SSF53850">
    <property type="entry name" value="Periplasmic binding protein-like II"/>
    <property type="match status" value="3"/>
</dbReference>
<accession>A0A917NB90</accession>
<dbReference type="Pfam" id="PF00497">
    <property type="entry name" value="SBP_bac_3"/>
    <property type="match status" value="2"/>
</dbReference>
<dbReference type="InterPro" id="IPR043128">
    <property type="entry name" value="Rev_trsase/Diguanyl_cyclase"/>
</dbReference>
<reference evidence="5" key="1">
    <citation type="journal article" date="2014" name="Int. J. Syst. Evol. Microbiol.">
        <title>Complete genome sequence of Corynebacterium casei LMG S-19264T (=DSM 44701T), isolated from a smear-ripened cheese.</title>
        <authorList>
            <consortium name="US DOE Joint Genome Institute (JGI-PGF)"/>
            <person name="Walter F."/>
            <person name="Albersmeier A."/>
            <person name="Kalinowski J."/>
            <person name="Ruckert C."/>
        </authorList>
    </citation>
    <scope>NUCLEOTIDE SEQUENCE</scope>
    <source>
        <strain evidence="5">JCM 30804</strain>
    </source>
</reference>
<dbReference type="Gene3D" id="3.40.190.10">
    <property type="entry name" value="Periplasmic binding protein-like II"/>
    <property type="match status" value="6"/>
</dbReference>
<evidence type="ECO:0000256" key="1">
    <source>
        <dbReference type="ARBA" id="ARBA00010333"/>
    </source>
</evidence>
<dbReference type="Pfam" id="PF00990">
    <property type="entry name" value="GGDEF"/>
    <property type="match status" value="1"/>
</dbReference>
<keyword evidence="3" id="KW-0472">Membrane</keyword>
<name>A0A917NB90_9GAMM</name>
<dbReference type="SMART" id="SM00267">
    <property type="entry name" value="GGDEF"/>
    <property type="match status" value="1"/>
</dbReference>
<keyword evidence="3" id="KW-0812">Transmembrane</keyword>
<dbReference type="InterPro" id="IPR000160">
    <property type="entry name" value="GGDEF_dom"/>
</dbReference>
<dbReference type="CDD" id="cd13706">
    <property type="entry name" value="PBP2_HisK_like_1"/>
    <property type="match status" value="2"/>
</dbReference>
<dbReference type="InterPro" id="IPR029787">
    <property type="entry name" value="Nucleotide_cyclase"/>
</dbReference>
<protein>
    <submittedName>
        <fullName evidence="5">Deoxyguanosine kinase</fullName>
    </submittedName>
</protein>
<organism evidence="5 6">
    <name type="scientific">Shewanella gelidii</name>
    <dbReference type="NCBI Taxonomy" id="1642821"/>
    <lineage>
        <taxon>Bacteria</taxon>
        <taxon>Pseudomonadati</taxon>
        <taxon>Pseudomonadota</taxon>
        <taxon>Gammaproteobacteria</taxon>
        <taxon>Alteromonadales</taxon>
        <taxon>Shewanellaceae</taxon>
        <taxon>Shewanella</taxon>
    </lineage>
</organism>
<dbReference type="PROSITE" id="PS50887">
    <property type="entry name" value="GGDEF"/>
    <property type="match status" value="1"/>
</dbReference>
<dbReference type="RefSeq" id="WP_188921034.1">
    <property type="nucleotide sequence ID" value="NZ_BMPZ01000006.1"/>
</dbReference>
<dbReference type="PANTHER" id="PTHR35936:SF38">
    <property type="entry name" value="GLUTAMINE-BINDING PERIPLASMIC PROTEIN"/>
    <property type="match status" value="1"/>
</dbReference>
<keyword evidence="3" id="KW-1133">Transmembrane helix</keyword>
<gene>
    <name evidence="5" type="ORF">GCM10009332_22920</name>
</gene>
<dbReference type="PANTHER" id="PTHR35936">
    <property type="entry name" value="MEMBRANE-BOUND LYTIC MUREIN TRANSGLYCOSYLASE F"/>
    <property type="match status" value="1"/>
</dbReference>